<protein>
    <submittedName>
        <fullName evidence="2">Uncharacterized protein</fullName>
    </submittedName>
</protein>
<dbReference type="PANTHER" id="PTHR36869:SF1">
    <property type="entry name" value="CHROMOSOME 16 OPEN READING FRAME 46"/>
    <property type="match status" value="1"/>
</dbReference>
<keyword evidence="3" id="KW-1185">Reference proteome</keyword>
<feature type="region of interest" description="Disordered" evidence="1">
    <location>
        <begin position="411"/>
        <end position="434"/>
    </location>
</feature>
<dbReference type="Pfam" id="PF15032">
    <property type="entry name" value="DUF4529"/>
    <property type="match status" value="2"/>
</dbReference>
<proteinExistence type="predicted"/>
<dbReference type="Ensembl" id="ENSVKKT00000021676.1">
    <property type="protein sequence ID" value="ENSVKKP00000021149.1"/>
    <property type="gene ID" value="ENSVKKG00000014211.1"/>
</dbReference>
<evidence type="ECO:0000256" key="1">
    <source>
        <dbReference type="SAM" id="MobiDB-lite"/>
    </source>
</evidence>
<evidence type="ECO:0000313" key="3">
    <source>
        <dbReference type="Proteomes" id="UP000694545"/>
    </source>
</evidence>
<feature type="compositionally biased region" description="Polar residues" evidence="1">
    <location>
        <begin position="423"/>
        <end position="432"/>
    </location>
</feature>
<dbReference type="AlphaFoldDB" id="A0A8D2LGA6"/>
<dbReference type="PANTHER" id="PTHR36869">
    <property type="entry name" value="CHROMOSOME 16 OPEN READING FRAME 46"/>
    <property type="match status" value="1"/>
</dbReference>
<sequence>MLRAEDVQLADLATVMTSSGQNQSEIHSERAATNTRSVDIESYCTYPNERRERNQIYTLLSISSSVNEREERPLECVSGTGWEEAVQSWSKAAPFAYLQLQKRARKTRTSESVGGCLYCLDLMQVVDKGLEQDPKTIDQLKSDCKFSTNVITDSVPEKQELYSNTNINTSSATDDTTNENCYGKTYSIQTSQIEMKKLTLKEAQASLSERIFFPMKDNLLFQAEKKTVPIKEYNMLPSGKPQSIEILKYKDTKSHEPFVYDQVGSESTAVKPSLLLPPLKETAFKNSLDPPSKKSKTLITQASEKTFCPVSETMSCTQVFKIKEEKYKKRIDTMYDAVKEQIKMHEMSCFVPRLPKTSFITRNSDQCYWHCALLPDRNIATMSNSIALRRHNHLNNMRFLHAKGMQVSKTSAMQDPCIRSRSHTGTKQGNESKTQEIPLLSGLFPSLTVSRIAITALPFRLT</sequence>
<evidence type="ECO:0000313" key="2">
    <source>
        <dbReference type="Ensembl" id="ENSVKKP00000021149.1"/>
    </source>
</evidence>
<dbReference type="Proteomes" id="UP000694545">
    <property type="component" value="Unplaced"/>
</dbReference>
<reference evidence="2" key="2">
    <citation type="submission" date="2025-09" db="UniProtKB">
        <authorList>
            <consortium name="Ensembl"/>
        </authorList>
    </citation>
    <scope>IDENTIFICATION</scope>
</reference>
<dbReference type="InterPro" id="IPR027836">
    <property type="entry name" value="DUF4529"/>
</dbReference>
<name>A0A8D2LGA6_VARKO</name>
<accession>A0A8D2LGA6</accession>
<organism evidence="2 3">
    <name type="scientific">Varanus komodoensis</name>
    <name type="common">Komodo dragon</name>
    <dbReference type="NCBI Taxonomy" id="61221"/>
    <lineage>
        <taxon>Eukaryota</taxon>
        <taxon>Metazoa</taxon>
        <taxon>Chordata</taxon>
        <taxon>Craniata</taxon>
        <taxon>Vertebrata</taxon>
        <taxon>Euteleostomi</taxon>
        <taxon>Lepidosauria</taxon>
        <taxon>Squamata</taxon>
        <taxon>Bifurcata</taxon>
        <taxon>Unidentata</taxon>
        <taxon>Episquamata</taxon>
        <taxon>Toxicofera</taxon>
        <taxon>Anguimorpha</taxon>
        <taxon>Paleoanguimorpha</taxon>
        <taxon>Varanoidea</taxon>
        <taxon>Varanidae</taxon>
        <taxon>Varanus</taxon>
    </lineage>
</organism>
<dbReference type="OMA" id="CKEDWAT"/>
<reference evidence="2" key="1">
    <citation type="submission" date="2025-08" db="UniProtKB">
        <authorList>
            <consortium name="Ensembl"/>
        </authorList>
    </citation>
    <scope>IDENTIFICATION</scope>
</reference>